<sequence>MEIVVCVRPVPEPETRLRATADGRAFDPEGVKFLLAGYDESAVEQALLLKEAHPASAVHAIACGPAPRSEEALRAALALGADRATWVESSADVAGDPPRAARAIAAALAGTPFDLVLCGKQAGDDESGLFAGALGEALGVPDVGYVVDLRWSAADRRFVFQRAIESGTERWDAPAPLVVALQQAWNDPRTAKLPNILKSRRATIAKVAAAAAPAAGWAAERFELPPPRTGARPIEYKTPEEAAQQLVRILREEAKVLP</sequence>
<feature type="domain" description="Electron transfer flavoprotein alpha/beta-subunit N-terminal" evidence="1">
    <location>
        <begin position="23"/>
        <end position="216"/>
    </location>
</feature>
<dbReference type="EMBL" id="AUZY01006727">
    <property type="protein sequence ID" value="EQD53461.1"/>
    <property type="molecule type" value="Genomic_DNA"/>
</dbReference>
<dbReference type="SUPFAM" id="SSF52402">
    <property type="entry name" value="Adenine nucleotide alpha hydrolases-like"/>
    <property type="match status" value="1"/>
</dbReference>
<dbReference type="InterPro" id="IPR014730">
    <property type="entry name" value="ETF_a/b_N"/>
</dbReference>
<dbReference type="InterPro" id="IPR012255">
    <property type="entry name" value="ETF_b"/>
</dbReference>
<name>T0ZZ12_9ZZZZ</name>
<protein>
    <submittedName>
        <fullName evidence="2">Electron transfer flavoprotein, beta subunit</fullName>
    </submittedName>
</protein>
<evidence type="ECO:0000259" key="1">
    <source>
        <dbReference type="SMART" id="SM00893"/>
    </source>
</evidence>
<reference evidence="2" key="2">
    <citation type="journal article" date="2014" name="ISME J.">
        <title>Microbial stratification in low pH oxic and suboxic macroscopic growths along an acid mine drainage.</title>
        <authorList>
            <person name="Mendez-Garcia C."/>
            <person name="Mesa V."/>
            <person name="Sprenger R.R."/>
            <person name="Richter M."/>
            <person name="Diez M.S."/>
            <person name="Solano J."/>
            <person name="Bargiela R."/>
            <person name="Golyshina O.V."/>
            <person name="Manteca A."/>
            <person name="Ramos J.L."/>
            <person name="Gallego J.R."/>
            <person name="Llorente I."/>
            <person name="Martins Dos Santos V.A."/>
            <person name="Jensen O.N."/>
            <person name="Pelaez A.I."/>
            <person name="Sanchez J."/>
            <person name="Ferrer M."/>
        </authorList>
    </citation>
    <scope>NUCLEOTIDE SEQUENCE</scope>
</reference>
<dbReference type="Gene3D" id="3.40.50.620">
    <property type="entry name" value="HUPs"/>
    <property type="match status" value="1"/>
</dbReference>
<comment type="caution">
    <text evidence="2">The sequence shown here is derived from an EMBL/GenBank/DDBJ whole genome shotgun (WGS) entry which is preliminary data.</text>
</comment>
<organism evidence="2">
    <name type="scientific">mine drainage metagenome</name>
    <dbReference type="NCBI Taxonomy" id="410659"/>
    <lineage>
        <taxon>unclassified sequences</taxon>
        <taxon>metagenomes</taxon>
        <taxon>ecological metagenomes</taxon>
    </lineage>
</organism>
<dbReference type="PANTHER" id="PTHR21294">
    <property type="entry name" value="ELECTRON TRANSFER FLAVOPROTEIN BETA-SUBUNIT"/>
    <property type="match status" value="1"/>
</dbReference>
<evidence type="ECO:0000313" key="2">
    <source>
        <dbReference type="EMBL" id="EQD53461.1"/>
    </source>
</evidence>
<gene>
    <name evidence="2" type="ORF">B1B_10234</name>
</gene>
<dbReference type="SMART" id="SM00893">
    <property type="entry name" value="ETF"/>
    <property type="match status" value="1"/>
</dbReference>
<dbReference type="AlphaFoldDB" id="T0ZZ12"/>
<dbReference type="InterPro" id="IPR014729">
    <property type="entry name" value="Rossmann-like_a/b/a_fold"/>
</dbReference>
<reference evidence="2" key="1">
    <citation type="submission" date="2013-08" db="EMBL/GenBank/DDBJ databases">
        <authorList>
            <person name="Mendez C."/>
            <person name="Richter M."/>
            <person name="Ferrer M."/>
            <person name="Sanchez J."/>
        </authorList>
    </citation>
    <scope>NUCLEOTIDE SEQUENCE</scope>
</reference>
<dbReference type="Pfam" id="PF01012">
    <property type="entry name" value="ETF"/>
    <property type="match status" value="1"/>
</dbReference>
<accession>T0ZZ12</accession>
<dbReference type="GO" id="GO:0009055">
    <property type="term" value="F:electron transfer activity"/>
    <property type="evidence" value="ECO:0007669"/>
    <property type="project" value="InterPro"/>
</dbReference>
<dbReference type="PIRSF" id="PIRSF000090">
    <property type="entry name" value="Beta-ETF"/>
    <property type="match status" value="1"/>
</dbReference>
<proteinExistence type="predicted"/>